<feature type="region of interest" description="Disordered" evidence="1">
    <location>
        <begin position="39"/>
        <end position="60"/>
    </location>
</feature>
<dbReference type="GeneID" id="25726445"/>
<dbReference type="Proteomes" id="UP000054498">
    <property type="component" value="Unassembled WGS sequence"/>
</dbReference>
<dbReference type="InterPro" id="IPR022935">
    <property type="entry name" value="ClpS"/>
</dbReference>
<feature type="region of interest" description="Disordered" evidence="1">
    <location>
        <begin position="70"/>
        <end position="89"/>
    </location>
</feature>
<dbReference type="GO" id="GO:0030163">
    <property type="term" value="P:protein catabolic process"/>
    <property type="evidence" value="ECO:0007669"/>
    <property type="project" value="InterPro"/>
</dbReference>
<dbReference type="Gene3D" id="3.30.1390.10">
    <property type="match status" value="1"/>
</dbReference>
<dbReference type="PANTHER" id="PTHR33473">
    <property type="entry name" value="ATP-DEPENDENT CLP PROTEASE ADAPTER PROTEIN CLPS1, CHLOROPLASTIC"/>
    <property type="match status" value="1"/>
</dbReference>
<feature type="compositionally biased region" description="Low complexity" evidence="1">
    <location>
        <begin position="40"/>
        <end position="49"/>
    </location>
</feature>
<dbReference type="GO" id="GO:0006508">
    <property type="term" value="P:proteolysis"/>
    <property type="evidence" value="ECO:0007669"/>
    <property type="project" value="UniProtKB-KW"/>
</dbReference>
<dbReference type="RefSeq" id="XP_013906650.1">
    <property type="nucleotide sequence ID" value="XM_014051196.1"/>
</dbReference>
<dbReference type="AlphaFoldDB" id="A0A0D2NU51"/>
<accession>A0A0D2NU51</accession>
<evidence type="ECO:0000259" key="2">
    <source>
        <dbReference type="Pfam" id="PF02617"/>
    </source>
</evidence>
<feature type="domain" description="Adaptor protein ClpS core" evidence="2">
    <location>
        <begin position="90"/>
        <end position="142"/>
    </location>
</feature>
<dbReference type="SUPFAM" id="SSF54736">
    <property type="entry name" value="ClpS-like"/>
    <property type="match status" value="1"/>
</dbReference>
<dbReference type="InterPro" id="IPR003769">
    <property type="entry name" value="ClpS_core"/>
</dbReference>
<name>A0A0D2NU51_9CHLO</name>
<keyword evidence="3" id="KW-0645">Protease</keyword>
<dbReference type="OrthoDB" id="2013930at2759"/>
<dbReference type="GO" id="GO:0008233">
    <property type="term" value="F:peptidase activity"/>
    <property type="evidence" value="ECO:0007669"/>
    <property type="project" value="UniProtKB-KW"/>
</dbReference>
<dbReference type="InterPro" id="IPR014719">
    <property type="entry name" value="Ribosomal_bL12_C/ClpS-like"/>
</dbReference>
<dbReference type="PANTHER" id="PTHR33473:SF17">
    <property type="entry name" value="ATP-DEPENDENT CLP PROTEASE ADAPTER PROTEIN CLPS1, CHLOROPLASTIC"/>
    <property type="match status" value="1"/>
</dbReference>
<organism evidence="3 4">
    <name type="scientific">Monoraphidium neglectum</name>
    <dbReference type="NCBI Taxonomy" id="145388"/>
    <lineage>
        <taxon>Eukaryota</taxon>
        <taxon>Viridiplantae</taxon>
        <taxon>Chlorophyta</taxon>
        <taxon>core chlorophytes</taxon>
        <taxon>Chlorophyceae</taxon>
        <taxon>CS clade</taxon>
        <taxon>Sphaeropleales</taxon>
        <taxon>Selenastraceae</taxon>
        <taxon>Monoraphidium</taxon>
    </lineage>
</organism>
<gene>
    <name evidence="3" type="ORF">MNEG_0327</name>
</gene>
<sequence>MALAAVSTSLASPLNRAKLALQHADAALPGDVASSVCVRQQQQQQQQQQHTEGARKKPPIYKVMLHNDNYVSGGRQASGGPRRGGPPLTNRREYVVKVLLKVVSEITVDDAMNVMQEAHESGVALVVACAQDQAEGYVEDLRLNGLISTMEPGH</sequence>
<keyword evidence="4" id="KW-1185">Reference proteome</keyword>
<evidence type="ECO:0000256" key="1">
    <source>
        <dbReference type="SAM" id="MobiDB-lite"/>
    </source>
</evidence>
<dbReference type="STRING" id="145388.A0A0D2NU51"/>
<dbReference type="Pfam" id="PF02617">
    <property type="entry name" value="ClpS"/>
    <property type="match status" value="1"/>
</dbReference>
<protein>
    <submittedName>
        <fullName evidence="3">ATP-dependent Clp protease adaptor protein ClpS</fullName>
    </submittedName>
</protein>
<evidence type="ECO:0000313" key="4">
    <source>
        <dbReference type="Proteomes" id="UP000054498"/>
    </source>
</evidence>
<dbReference type="EMBL" id="KK100243">
    <property type="protein sequence ID" value="KIZ07631.1"/>
    <property type="molecule type" value="Genomic_DNA"/>
</dbReference>
<evidence type="ECO:0000313" key="3">
    <source>
        <dbReference type="EMBL" id="KIZ07631.1"/>
    </source>
</evidence>
<dbReference type="KEGG" id="mng:MNEG_0327"/>
<reference evidence="3 4" key="1">
    <citation type="journal article" date="2013" name="BMC Genomics">
        <title>Reconstruction of the lipid metabolism for the microalga Monoraphidium neglectum from its genome sequence reveals characteristics suitable for biofuel production.</title>
        <authorList>
            <person name="Bogen C."/>
            <person name="Al-Dilaimi A."/>
            <person name="Albersmeier A."/>
            <person name="Wichmann J."/>
            <person name="Grundmann M."/>
            <person name="Rupp O."/>
            <person name="Lauersen K.J."/>
            <person name="Blifernez-Klassen O."/>
            <person name="Kalinowski J."/>
            <person name="Goesmann A."/>
            <person name="Mussgnug J.H."/>
            <person name="Kruse O."/>
        </authorList>
    </citation>
    <scope>NUCLEOTIDE SEQUENCE [LARGE SCALE GENOMIC DNA]</scope>
    <source>
        <strain evidence="3 4">SAG 48.87</strain>
    </source>
</reference>
<keyword evidence="3" id="KW-0378">Hydrolase</keyword>
<proteinExistence type="predicted"/>